<evidence type="ECO:0000256" key="5">
    <source>
        <dbReference type="ARBA" id="ARBA00022989"/>
    </source>
</evidence>
<evidence type="ECO:0000256" key="1">
    <source>
        <dbReference type="ARBA" id="ARBA00004651"/>
    </source>
</evidence>
<dbReference type="InterPro" id="IPR053166">
    <property type="entry name" value="UPF0718_permease"/>
</dbReference>
<organism evidence="8 9">
    <name type="scientific">Aquirufa antheringensis</name>
    <dbReference type="NCBI Taxonomy" id="2516559"/>
    <lineage>
        <taxon>Bacteria</taxon>
        <taxon>Pseudomonadati</taxon>
        <taxon>Bacteroidota</taxon>
        <taxon>Cytophagia</taxon>
        <taxon>Cytophagales</taxon>
        <taxon>Flectobacillaceae</taxon>
        <taxon>Aquirufa</taxon>
    </lineage>
</organism>
<evidence type="ECO:0000256" key="7">
    <source>
        <dbReference type="SAM" id="Phobius"/>
    </source>
</evidence>
<dbReference type="PANTHER" id="PTHR42775:SF1">
    <property type="entry name" value="PERMEASE RV2963-RELATED"/>
    <property type="match status" value="1"/>
</dbReference>
<proteinExistence type="inferred from homology"/>
<dbReference type="OrthoDB" id="9777774at2"/>
<keyword evidence="4 7" id="KW-0812">Transmembrane</keyword>
<dbReference type="GO" id="GO:0005886">
    <property type="term" value="C:plasma membrane"/>
    <property type="evidence" value="ECO:0007669"/>
    <property type="project" value="UniProtKB-SubCell"/>
</dbReference>
<name>A0A4V2IW89_9BACT</name>
<protein>
    <submittedName>
        <fullName evidence="8">Permease</fullName>
    </submittedName>
</protein>
<keyword evidence="3" id="KW-1003">Cell membrane</keyword>
<feature type="transmembrane region" description="Helical" evidence="7">
    <location>
        <begin position="77"/>
        <end position="101"/>
    </location>
</feature>
<evidence type="ECO:0000256" key="2">
    <source>
        <dbReference type="ARBA" id="ARBA00006386"/>
    </source>
</evidence>
<comment type="subcellular location">
    <subcellularLocation>
        <location evidence="1">Cell membrane</location>
        <topology evidence="1">Multi-pass membrane protein</topology>
    </subcellularLocation>
</comment>
<keyword evidence="9" id="KW-1185">Reference proteome</keyword>
<comment type="caution">
    <text evidence="8">The sequence shown here is derived from an EMBL/GenBank/DDBJ whole genome shotgun (WGS) entry which is preliminary data.</text>
</comment>
<keyword evidence="5 7" id="KW-1133">Transmembrane helix</keyword>
<dbReference type="InterPro" id="IPR005524">
    <property type="entry name" value="DUF318"/>
</dbReference>
<gene>
    <name evidence="8" type="ORF">EWU20_01335</name>
</gene>
<dbReference type="AlphaFoldDB" id="A0A4V2IW89"/>
<feature type="transmembrane region" description="Helical" evidence="7">
    <location>
        <begin position="242"/>
        <end position="267"/>
    </location>
</feature>
<feature type="transmembrane region" description="Helical" evidence="7">
    <location>
        <begin position="207"/>
        <end position="230"/>
    </location>
</feature>
<evidence type="ECO:0000256" key="6">
    <source>
        <dbReference type="ARBA" id="ARBA00023136"/>
    </source>
</evidence>
<reference evidence="8 9" key="1">
    <citation type="submission" date="2019-02" db="EMBL/GenBank/DDBJ databases">
        <title>Genome of a new Bacteroidetes strain.</title>
        <authorList>
            <person name="Pitt A."/>
        </authorList>
    </citation>
    <scope>NUCLEOTIDE SEQUENCE [LARGE SCALE GENOMIC DNA]</scope>
    <source>
        <strain evidence="8 9">103A-SOEBACH</strain>
    </source>
</reference>
<evidence type="ECO:0000313" key="8">
    <source>
        <dbReference type="EMBL" id="TBH75245.1"/>
    </source>
</evidence>
<dbReference type="EMBL" id="SEWY01000001">
    <property type="protein sequence ID" value="TBH75245.1"/>
    <property type="molecule type" value="Genomic_DNA"/>
</dbReference>
<accession>A0A4V2IW89</accession>
<feature type="transmembrane region" description="Helical" evidence="7">
    <location>
        <begin position="303"/>
        <end position="324"/>
    </location>
</feature>
<dbReference type="PANTHER" id="PTHR42775">
    <property type="entry name" value="PERMEASE RV2963-RELATED"/>
    <property type="match status" value="1"/>
</dbReference>
<evidence type="ECO:0000256" key="3">
    <source>
        <dbReference type="ARBA" id="ARBA00022475"/>
    </source>
</evidence>
<comment type="similarity">
    <text evidence="2">Belongs to the UPF0718 family.</text>
</comment>
<dbReference type="Proteomes" id="UP000293583">
    <property type="component" value="Unassembled WGS sequence"/>
</dbReference>
<feature type="transmembrane region" description="Helical" evidence="7">
    <location>
        <begin position="273"/>
        <end position="294"/>
    </location>
</feature>
<keyword evidence="6 7" id="KW-0472">Membrane</keyword>
<feature type="transmembrane region" description="Helical" evidence="7">
    <location>
        <begin position="107"/>
        <end position="130"/>
    </location>
</feature>
<dbReference type="RefSeq" id="WP_130922425.1">
    <property type="nucleotide sequence ID" value="NZ_JAANOM010000002.1"/>
</dbReference>
<dbReference type="Pfam" id="PF03773">
    <property type="entry name" value="ArsP_1"/>
    <property type="match status" value="1"/>
</dbReference>
<sequence>MFNWTQVFADWFVYDLLGIAQGSKLGDSLNFFVFDTIKIFILLAIVTIFMGIINSFFPVEKVRAFLSKRKWYGADYFMASFFGTVTPFCSCSSVPLFIGFVRGGIPLGVTFAFLISSPLVDGVTVAVFFGMFGLRTTLIYVISGILMSMVAGFILGKLRLEPLLTEWVREILKNKTSSSDVNTEETQGFIQILPNILRDATEIIKGVAPYILGGIAIGGIMHGFVPTGFFEHYISKDNPIAVPIAVLIGVPMYSNTAGILPIMQVLVEKGIPLGTVIAFAMSVVALSVPEGLLLKKVMTTKMLLIFFSVVTACIILSGYLFNLIL</sequence>
<evidence type="ECO:0000313" key="9">
    <source>
        <dbReference type="Proteomes" id="UP000293583"/>
    </source>
</evidence>
<evidence type="ECO:0000256" key="4">
    <source>
        <dbReference type="ARBA" id="ARBA00022692"/>
    </source>
</evidence>
<feature type="transmembrane region" description="Helical" evidence="7">
    <location>
        <begin position="137"/>
        <end position="156"/>
    </location>
</feature>
<feature type="transmembrane region" description="Helical" evidence="7">
    <location>
        <begin position="37"/>
        <end position="57"/>
    </location>
</feature>